<evidence type="ECO:0000259" key="6">
    <source>
        <dbReference type="Pfam" id="PF26002"/>
    </source>
</evidence>
<dbReference type="PANTHER" id="PTHR30386:SF26">
    <property type="entry name" value="TRANSPORT PROTEIN COMB"/>
    <property type="match status" value="1"/>
</dbReference>
<evidence type="ECO:0000256" key="1">
    <source>
        <dbReference type="ARBA" id="ARBA00004167"/>
    </source>
</evidence>
<dbReference type="SUPFAM" id="SSF111369">
    <property type="entry name" value="HlyD-like secretion proteins"/>
    <property type="match status" value="1"/>
</dbReference>
<keyword evidence="4 5" id="KW-0472">Membrane</keyword>
<sequence>MRRLAPEALAYQSPLERIRHEPLPWLLRLWPFGAGALLAALVGLAALLPIDVVVSAGGRIAADDPAAVLRPVTAAVLRSLLVRPGDLVAPGQLLARLDSRTSDADAAQLKAQAAALSARIARIEAELAGRPLEGAGPDRALEGRIQSGRAATETALRRGLEADLARIDRGIEAARAERPALAETLATARELEAMRERLMTTQNGTRAAFVETRLARLEAEARQRRNEATLDGLLQERAGAAARLAAFESDRRQKLLEELADLRPRRAVLAEQIAETADLARLHELRAPGAGVVLSVAAGGPGSLMTPADPVAVIAPTGGGLHAELGLLSRDAGLVRAGAPVRVKVDAFPWRHHGVIEGRLADVAPSSAVPPGGGPAQHAARVVFPPGPPLPEGLMPGMTLTADILAGRRTLLSYFLDPLLEGLSESLREPRP</sequence>
<evidence type="ECO:0000313" key="7">
    <source>
        <dbReference type="EMBL" id="PTM75305.1"/>
    </source>
</evidence>
<evidence type="ECO:0000256" key="2">
    <source>
        <dbReference type="ARBA" id="ARBA00022692"/>
    </source>
</evidence>
<dbReference type="Gene3D" id="2.40.30.170">
    <property type="match status" value="1"/>
</dbReference>
<dbReference type="InterPro" id="IPR058982">
    <property type="entry name" value="Beta-barrel_AprE"/>
</dbReference>
<comment type="subcellular location">
    <subcellularLocation>
        <location evidence="1">Membrane</location>
        <topology evidence="1">Single-pass membrane protein</topology>
    </subcellularLocation>
</comment>
<proteinExistence type="predicted"/>
<name>A0ABX5J4N0_9RHOB</name>
<dbReference type="Gene3D" id="2.40.50.100">
    <property type="match status" value="1"/>
</dbReference>
<protein>
    <submittedName>
        <fullName evidence="7">HlyD family secretion protein</fullName>
    </submittedName>
</protein>
<keyword evidence="8" id="KW-1185">Reference proteome</keyword>
<feature type="domain" description="AprE-like beta-barrel" evidence="6">
    <location>
        <begin position="324"/>
        <end position="405"/>
    </location>
</feature>
<dbReference type="Proteomes" id="UP000240800">
    <property type="component" value="Unassembled WGS sequence"/>
</dbReference>
<dbReference type="InterPro" id="IPR050739">
    <property type="entry name" value="MFP"/>
</dbReference>
<evidence type="ECO:0000256" key="4">
    <source>
        <dbReference type="ARBA" id="ARBA00023136"/>
    </source>
</evidence>
<keyword evidence="3 5" id="KW-1133">Transmembrane helix</keyword>
<evidence type="ECO:0000313" key="8">
    <source>
        <dbReference type="Proteomes" id="UP000240800"/>
    </source>
</evidence>
<organism evidence="7 8">
    <name type="scientific">Cereibacter johrii</name>
    <dbReference type="NCBI Taxonomy" id="445629"/>
    <lineage>
        <taxon>Bacteria</taxon>
        <taxon>Pseudomonadati</taxon>
        <taxon>Pseudomonadota</taxon>
        <taxon>Alphaproteobacteria</taxon>
        <taxon>Rhodobacterales</taxon>
        <taxon>Paracoccaceae</taxon>
        <taxon>Cereibacter</taxon>
    </lineage>
</organism>
<accession>A0ABX5J4N0</accession>
<gene>
    <name evidence="7" type="ORF">C8J29_11295</name>
</gene>
<dbReference type="RefSeq" id="WP_108223546.1">
    <property type="nucleotide sequence ID" value="NZ_PZZW01000012.1"/>
</dbReference>
<evidence type="ECO:0000256" key="3">
    <source>
        <dbReference type="ARBA" id="ARBA00022989"/>
    </source>
</evidence>
<reference evidence="7 8" key="1">
    <citation type="submission" date="2018-04" db="EMBL/GenBank/DDBJ databases">
        <title>Genomic Encyclopedia of Type Strains, Phase III (KMG-III): the genomes of soil and plant-associated and newly described type strains.</title>
        <authorList>
            <person name="Whitman W."/>
        </authorList>
    </citation>
    <scope>NUCLEOTIDE SEQUENCE [LARGE SCALE GENOMIC DNA]</scope>
    <source>
        <strain evidence="7 8">JA192</strain>
    </source>
</reference>
<evidence type="ECO:0000256" key="5">
    <source>
        <dbReference type="SAM" id="Phobius"/>
    </source>
</evidence>
<dbReference type="PANTHER" id="PTHR30386">
    <property type="entry name" value="MEMBRANE FUSION SUBUNIT OF EMRAB-TOLC MULTIDRUG EFFLUX PUMP"/>
    <property type="match status" value="1"/>
</dbReference>
<feature type="transmembrane region" description="Helical" evidence="5">
    <location>
        <begin position="29"/>
        <end position="50"/>
    </location>
</feature>
<comment type="caution">
    <text evidence="7">The sequence shown here is derived from an EMBL/GenBank/DDBJ whole genome shotgun (WGS) entry which is preliminary data.</text>
</comment>
<dbReference type="PRINTS" id="PR01490">
    <property type="entry name" value="RTXTOXIND"/>
</dbReference>
<dbReference type="Pfam" id="PF26002">
    <property type="entry name" value="Beta-barrel_AprE"/>
    <property type="match status" value="1"/>
</dbReference>
<dbReference type="EMBL" id="PZZW01000012">
    <property type="protein sequence ID" value="PTM75305.1"/>
    <property type="molecule type" value="Genomic_DNA"/>
</dbReference>
<keyword evidence="2 5" id="KW-0812">Transmembrane</keyword>